<proteinExistence type="predicted"/>
<gene>
    <name evidence="1" type="ORF">PsYK624_086610</name>
</gene>
<protein>
    <submittedName>
        <fullName evidence="1">Uncharacterized protein</fullName>
    </submittedName>
</protein>
<name>A0A9P3GD59_9APHY</name>
<sequence>MALTIEHFAGATRVVFGPASIDILRNDAPPTPSAAVAERVCALQEPIDTTSDLHIVVYGSTPFLAALRRLDLSRNLALRSLGVEVVYDTLDNSRVVDVWSGILPVLRSIPEATALERVSLTSPVSLASLRGGWSRFVLVAGLAQLLYSIDHCLVRVVDRAPLDHINILPPSGELFLSMDWVRTKTLFPALYDYGMLRY</sequence>
<dbReference type="EMBL" id="BPQB01000027">
    <property type="protein sequence ID" value="GJE92507.1"/>
    <property type="molecule type" value="Genomic_DNA"/>
</dbReference>
<organism evidence="1 2">
    <name type="scientific">Phanerochaete sordida</name>
    <dbReference type="NCBI Taxonomy" id="48140"/>
    <lineage>
        <taxon>Eukaryota</taxon>
        <taxon>Fungi</taxon>
        <taxon>Dikarya</taxon>
        <taxon>Basidiomycota</taxon>
        <taxon>Agaricomycotina</taxon>
        <taxon>Agaricomycetes</taxon>
        <taxon>Polyporales</taxon>
        <taxon>Phanerochaetaceae</taxon>
        <taxon>Phanerochaete</taxon>
    </lineage>
</organism>
<dbReference type="Proteomes" id="UP000703269">
    <property type="component" value="Unassembled WGS sequence"/>
</dbReference>
<comment type="caution">
    <text evidence="1">The sequence shown here is derived from an EMBL/GenBank/DDBJ whole genome shotgun (WGS) entry which is preliminary data.</text>
</comment>
<evidence type="ECO:0000313" key="2">
    <source>
        <dbReference type="Proteomes" id="UP000703269"/>
    </source>
</evidence>
<reference evidence="1 2" key="1">
    <citation type="submission" date="2021-08" db="EMBL/GenBank/DDBJ databases">
        <title>Draft Genome Sequence of Phanerochaete sordida strain YK-624.</title>
        <authorList>
            <person name="Mori T."/>
            <person name="Dohra H."/>
            <person name="Suzuki T."/>
            <person name="Kawagishi H."/>
            <person name="Hirai H."/>
        </authorList>
    </citation>
    <scope>NUCLEOTIDE SEQUENCE [LARGE SCALE GENOMIC DNA]</scope>
    <source>
        <strain evidence="1 2">YK-624</strain>
    </source>
</reference>
<accession>A0A9P3GD59</accession>
<keyword evidence="2" id="KW-1185">Reference proteome</keyword>
<evidence type="ECO:0000313" key="1">
    <source>
        <dbReference type="EMBL" id="GJE92507.1"/>
    </source>
</evidence>
<dbReference type="AlphaFoldDB" id="A0A9P3GD59"/>